<dbReference type="Proteomes" id="UP000178372">
    <property type="component" value="Unassembled WGS sequence"/>
</dbReference>
<comment type="caution">
    <text evidence="1">The sequence shown here is derived from an EMBL/GenBank/DDBJ whole genome shotgun (WGS) entry which is preliminary data.</text>
</comment>
<organism evidence="1 2">
    <name type="scientific">Candidatus Roizmanbacteria bacterium RIFCSPHIGHO2_01_FULL_39_12b</name>
    <dbReference type="NCBI Taxonomy" id="1802030"/>
    <lineage>
        <taxon>Bacteria</taxon>
        <taxon>Candidatus Roizmaniibacteriota</taxon>
    </lineage>
</organism>
<evidence type="ECO:0000313" key="1">
    <source>
        <dbReference type="EMBL" id="OGK17134.1"/>
    </source>
</evidence>
<dbReference type="AlphaFoldDB" id="A0A1F7GE40"/>
<evidence type="ECO:0000313" key="2">
    <source>
        <dbReference type="Proteomes" id="UP000178372"/>
    </source>
</evidence>
<protein>
    <submittedName>
        <fullName evidence="1">Uncharacterized protein</fullName>
    </submittedName>
</protein>
<sequence>MFNLSHFLMSSFNLATSKLFDGKTFYKAFIQDLENCKEEVIIESPIYHFFENGKIKTDLQKALE</sequence>
<name>A0A1F7GE40_9BACT</name>
<accession>A0A1F7GE40</accession>
<reference evidence="1 2" key="1">
    <citation type="journal article" date="2016" name="Nat. Commun.">
        <title>Thousands of microbial genomes shed light on interconnected biogeochemical processes in an aquifer system.</title>
        <authorList>
            <person name="Anantharaman K."/>
            <person name="Brown C.T."/>
            <person name="Hug L.A."/>
            <person name="Sharon I."/>
            <person name="Castelle C.J."/>
            <person name="Probst A.J."/>
            <person name="Thomas B.C."/>
            <person name="Singh A."/>
            <person name="Wilkins M.J."/>
            <person name="Karaoz U."/>
            <person name="Brodie E.L."/>
            <person name="Williams K.H."/>
            <person name="Hubbard S.S."/>
            <person name="Banfield J.F."/>
        </authorList>
    </citation>
    <scope>NUCLEOTIDE SEQUENCE [LARGE SCALE GENOMIC DNA]</scope>
</reference>
<dbReference type="EMBL" id="MFZF01000003">
    <property type="protein sequence ID" value="OGK17134.1"/>
    <property type="molecule type" value="Genomic_DNA"/>
</dbReference>
<gene>
    <name evidence="1" type="ORF">A2690_02055</name>
</gene>
<proteinExistence type="predicted"/>